<dbReference type="Proteomes" id="UP000663629">
    <property type="component" value="Plasmid p2"/>
</dbReference>
<accession>A0ABX7JQK7</accession>
<dbReference type="InterPro" id="IPR009506">
    <property type="entry name" value="YjiS-like"/>
</dbReference>
<geneLocation type="plasmid" evidence="2 3">
    <name>p2</name>
</geneLocation>
<keyword evidence="2" id="KW-0614">Plasmid</keyword>
<dbReference type="EMBL" id="CP070372">
    <property type="protein sequence ID" value="QRZ16266.1"/>
    <property type="molecule type" value="Genomic_DNA"/>
</dbReference>
<evidence type="ECO:0000259" key="1">
    <source>
        <dbReference type="Pfam" id="PF06568"/>
    </source>
</evidence>
<name>A0ABX7JQK7_9RHOB</name>
<organism evidence="2 3">
    <name type="scientific">Paracoccus methylovorus</name>
    <dbReference type="NCBI Taxonomy" id="2812658"/>
    <lineage>
        <taxon>Bacteria</taxon>
        <taxon>Pseudomonadati</taxon>
        <taxon>Pseudomonadota</taxon>
        <taxon>Alphaproteobacteria</taxon>
        <taxon>Rhodobacterales</taxon>
        <taxon>Paracoccaceae</taxon>
        <taxon>Paracoccus</taxon>
    </lineage>
</organism>
<feature type="domain" description="YjiS-like" evidence="1">
    <location>
        <begin position="22"/>
        <end position="58"/>
    </location>
</feature>
<protein>
    <submittedName>
        <fullName evidence="2">DUF1127 domain-containing protein</fullName>
    </submittedName>
</protein>
<proteinExistence type="predicted"/>
<reference evidence="2 3" key="1">
    <citation type="submission" date="2021-02" db="EMBL/GenBank/DDBJ databases">
        <title>Paracoccus methylovroum sp.nov., a new methanol and methylamine utilizing methylotrophic denitrifer.</title>
        <authorList>
            <person name="Timsy T."/>
            <person name="Behrendt U."/>
            <person name="Ulrich A."/>
            <person name="Spanner T."/>
            <person name="Foesel B.U."/>
            <person name="Horn M.A."/>
            <person name="Kolb S."/>
        </authorList>
    </citation>
    <scope>NUCLEOTIDE SEQUENCE [LARGE SCALE GENOMIC DNA]</scope>
    <source>
        <strain evidence="2 3">H4-D09</strain>
        <plasmid evidence="2 3">p2</plasmid>
    </source>
</reference>
<gene>
    <name evidence="2" type="ORF">JWJ88_20960</name>
</gene>
<evidence type="ECO:0000313" key="3">
    <source>
        <dbReference type="Proteomes" id="UP000663629"/>
    </source>
</evidence>
<keyword evidence="3" id="KW-1185">Reference proteome</keyword>
<evidence type="ECO:0000313" key="2">
    <source>
        <dbReference type="EMBL" id="QRZ16266.1"/>
    </source>
</evidence>
<dbReference type="Pfam" id="PF06568">
    <property type="entry name" value="YjiS-like"/>
    <property type="match status" value="1"/>
</dbReference>
<sequence length="64" mass="7000">MSVVELSRHNATGGLSQVVARLIATVVAWNDARITRRELNSLSDRELADIGVTRGDIERIARGL</sequence>